<dbReference type="EMBL" id="KZ857433">
    <property type="protein sequence ID" value="RDX45827.1"/>
    <property type="molecule type" value="Genomic_DNA"/>
</dbReference>
<sequence length="613" mass="70590">MSFLGIRISLWTPTAPRAEQYSTSRQLRPKASGRLSPLWQYMEYHLTGDWPGLILGSFPEPCCIDWIESYNYRDAITYESLDDPIGVGAAQSDVSDQVPRRHMGLDMPLNFDILFCVMRVASSLWWRDIVLAMMHTCRTLYYQGSELLLTGEIALTGERSIASFSHAMLTENIKPATRPRQFRDRLHLRLVLDVLTSPSVLEDFSRVLRLLVHLRSLHIDSLDQVLQCGAHVSSALATLPSLEDLMFRTVFVIPHKRLATFVRKMHSPLTTVRLYLDWIDNGRKVVYRREADPTWILANFAATLEVVGLSGRLTFGSTLIYPRVRLVHMNSNLDLPLLRSYITSFPNLRDFRIVSRPSLMEGRFDHAPRKWAHSHAERELYRAKNKEDQLTHQAWISLDTLVTDCITAYVLGFSCRVRTLHLLVLGETTKPFSELAAMMMTVLKDVRPQCLRLAFFRREIIPVLTFISEHVPPALGLSSLELRLNIHEYDPFNMSMYLEEMSEALRGLALRSLRLEVKCFIYDNFVDPCCREFKRAGAENFCYVENILLLEDLQSRLKQFMNALHDLRRVEIAWGRCFPPFCMGRVVGMDLDRTPPAYDIPGEQFPHGTDSSW</sequence>
<gene>
    <name evidence="1" type="ORF">OH76DRAFT_1485976</name>
</gene>
<dbReference type="Proteomes" id="UP000256964">
    <property type="component" value="Unassembled WGS sequence"/>
</dbReference>
<evidence type="ECO:0000313" key="1">
    <source>
        <dbReference type="EMBL" id="RDX45827.1"/>
    </source>
</evidence>
<dbReference type="AlphaFoldDB" id="A0A371CZX1"/>
<accession>A0A371CZX1</accession>
<name>A0A371CZX1_9APHY</name>
<reference evidence="1 2" key="1">
    <citation type="journal article" date="2018" name="Biotechnol. Biofuels">
        <title>Integrative visual omics of the white-rot fungus Polyporus brumalis exposes the biotechnological potential of its oxidative enzymes for delignifying raw plant biomass.</title>
        <authorList>
            <person name="Miyauchi S."/>
            <person name="Rancon A."/>
            <person name="Drula E."/>
            <person name="Hage H."/>
            <person name="Chaduli D."/>
            <person name="Favel A."/>
            <person name="Grisel S."/>
            <person name="Henrissat B."/>
            <person name="Herpoel-Gimbert I."/>
            <person name="Ruiz-Duenas F.J."/>
            <person name="Chevret D."/>
            <person name="Hainaut M."/>
            <person name="Lin J."/>
            <person name="Wang M."/>
            <person name="Pangilinan J."/>
            <person name="Lipzen A."/>
            <person name="Lesage-Meessen L."/>
            <person name="Navarro D."/>
            <person name="Riley R."/>
            <person name="Grigoriev I.V."/>
            <person name="Zhou S."/>
            <person name="Raouche S."/>
            <person name="Rosso M.N."/>
        </authorList>
    </citation>
    <scope>NUCLEOTIDE SEQUENCE [LARGE SCALE GENOMIC DNA]</scope>
    <source>
        <strain evidence="1 2">BRFM 1820</strain>
    </source>
</reference>
<organism evidence="1 2">
    <name type="scientific">Lentinus brumalis</name>
    <dbReference type="NCBI Taxonomy" id="2498619"/>
    <lineage>
        <taxon>Eukaryota</taxon>
        <taxon>Fungi</taxon>
        <taxon>Dikarya</taxon>
        <taxon>Basidiomycota</taxon>
        <taxon>Agaricomycotina</taxon>
        <taxon>Agaricomycetes</taxon>
        <taxon>Polyporales</taxon>
        <taxon>Polyporaceae</taxon>
        <taxon>Lentinus</taxon>
    </lineage>
</organism>
<proteinExistence type="predicted"/>
<evidence type="ECO:0000313" key="2">
    <source>
        <dbReference type="Proteomes" id="UP000256964"/>
    </source>
</evidence>
<keyword evidence="2" id="KW-1185">Reference proteome</keyword>
<protein>
    <submittedName>
        <fullName evidence="1">Uncharacterized protein</fullName>
    </submittedName>
</protein>